<dbReference type="HAMAP" id="MF_00634">
    <property type="entry name" value="UPF0235"/>
    <property type="match status" value="1"/>
</dbReference>
<accession>A0A6A5XGR3</accession>
<dbReference type="PANTHER" id="PTHR13420:SF7">
    <property type="entry name" value="UPF0235 PROTEIN C15ORF40"/>
    <property type="match status" value="1"/>
</dbReference>
<dbReference type="EMBL" id="ML978073">
    <property type="protein sequence ID" value="KAF2012378.1"/>
    <property type="molecule type" value="Genomic_DNA"/>
</dbReference>
<dbReference type="RefSeq" id="XP_033380717.1">
    <property type="nucleotide sequence ID" value="XM_033534122.1"/>
</dbReference>
<dbReference type="Gene3D" id="3.30.1200.10">
    <property type="entry name" value="YggU-like"/>
    <property type="match status" value="1"/>
</dbReference>
<evidence type="ECO:0000313" key="3">
    <source>
        <dbReference type="Proteomes" id="UP000799778"/>
    </source>
</evidence>
<sequence length="132" mass="14056">MSSSLGPAVRLIAKTSKAKNSQTNPQVQLGSLLVTCIVKPGVSTQSEGIRDVTEHGVHISVAAQARDGEANEAVRKLFAKALGVPKSDVEVTKGLRCREKTLKVDNFLTKSTTVEAEIARIRSLLQSSTDAN</sequence>
<dbReference type="Pfam" id="PF02594">
    <property type="entry name" value="DUF167"/>
    <property type="match status" value="1"/>
</dbReference>
<dbReference type="SUPFAM" id="SSF69786">
    <property type="entry name" value="YggU-like"/>
    <property type="match status" value="1"/>
</dbReference>
<evidence type="ECO:0000313" key="2">
    <source>
        <dbReference type="EMBL" id="KAF2012378.1"/>
    </source>
</evidence>
<dbReference type="GeneID" id="54291519"/>
<dbReference type="SMART" id="SM01152">
    <property type="entry name" value="DUF167"/>
    <property type="match status" value="1"/>
</dbReference>
<gene>
    <name evidence="2" type="ORF">BU24DRAFT_495405</name>
</gene>
<dbReference type="InterPro" id="IPR036591">
    <property type="entry name" value="YggU-like_sf"/>
</dbReference>
<organism evidence="2 3">
    <name type="scientific">Aaosphaeria arxii CBS 175.79</name>
    <dbReference type="NCBI Taxonomy" id="1450172"/>
    <lineage>
        <taxon>Eukaryota</taxon>
        <taxon>Fungi</taxon>
        <taxon>Dikarya</taxon>
        <taxon>Ascomycota</taxon>
        <taxon>Pezizomycotina</taxon>
        <taxon>Dothideomycetes</taxon>
        <taxon>Pleosporomycetidae</taxon>
        <taxon>Pleosporales</taxon>
        <taxon>Pleosporales incertae sedis</taxon>
        <taxon>Aaosphaeria</taxon>
    </lineage>
</organism>
<dbReference type="InterPro" id="IPR003746">
    <property type="entry name" value="DUF167"/>
</dbReference>
<dbReference type="OrthoDB" id="244097at2759"/>
<dbReference type="PANTHER" id="PTHR13420">
    <property type="entry name" value="UPF0235 PROTEIN C15ORF40"/>
    <property type="match status" value="1"/>
</dbReference>
<dbReference type="Proteomes" id="UP000799778">
    <property type="component" value="Unassembled WGS sequence"/>
</dbReference>
<protein>
    <submittedName>
        <fullName evidence="2">DUF167-domain-containing protein</fullName>
    </submittedName>
</protein>
<evidence type="ECO:0000256" key="1">
    <source>
        <dbReference type="ARBA" id="ARBA00010364"/>
    </source>
</evidence>
<proteinExistence type="inferred from homology"/>
<dbReference type="AlphaFoldDB" id="A0A6A5XGR3"/>
<dbReference type="GO" id="GO:0005737">
    <property type="term" value="C:cytoplasm"/>
    <property type="evidence" value="ECO:0007669"/>
    <property type="project" value="TreeGrafter"/>
</dbReference>
<keyword evidence="3" id="KW-1185">Reference proteome</keyword>
<dbReference type="NCBIfam" id="TIGR00251">
    <property type="entry name" value="DUF167 family protein"/>
    <property type="match status" value="1"/>
</dbReference>
<name>A0A6A5XGR3_9PLEO</name>
<reference evidence="2" key="1">
    <citation type="journal article" date="2020" name="Stud. Mycol.">
        <title>101 Dothideomycetes genomes: a test case for predicting lifestyles and emergence of pathogens.</title>
        <authorList>
            <person name="Haridas S."/>
            <person name="Albert R."/>
            <person name="Binder M."/>
            <person name="Bloem J."/>
            <person name="Labutti K."/>
            <person name="Salamov A."/>
            <person name="Andreopoulos B."/>
            <person name="Baker S."/>
            <person name="Barry K."/>
            <person name="Bills G."/>
            <person name="Bluhm B."/>
            <person name="Cannon C."/>
            <person name="Castanera R."/>
            <person name="Culley D."/>
            <person name="Daum C."/>
            <person name="Ezra D."/>
            <person name="Gonzalez J."/>
            <person name="Henrissat B."/>
            <person name="Kuo A."/>
            <person name="Liang C."/>
            <person name="Lipzen A."/>
            <person name="Lutzoni F."/>
            <person name="Magnuson J."/>
            <person name="Mondo S."/>
            <person name="Nolan M."/>
            <person name="Ohm R."/>
            <person name="Pangilinan J."/>
            <person name="Park H.-J."/>
            <person name="Ramirez L."/>
            <person name="Alfaro M."/>
            <person name="Sun H."/>
            <person name="Tritt A."/>
            <person name="Yoshinaga Y."/>
            <person name="Zwiers L.-H."/>
            <person name="Turgeon B."/>
            <person name="Goodwin S."/>
            <person name="Spatafora J."/>
            <person name="Crous P."/>
            <person name="Grigoriev I."/>
        </authorList>
    </citation>
    <scope>NUCLEOTIDE SEQUENCE</scope>
    <source>
        <strain evidence="2">CBS 175.79</strain>
    </source>
</reference>
<comment type="similarity">
    <text evidence="1">Belongs to the UPF0235 family.</text>
</comment>